<dbReference type="AlphaFoldDB" id="A0AAE0MNE7"/>
<feature type="region of interest" description="Disordered" evidence="1">
    <location>
        <begin position="96"/>
        <end position="161"/>
    </location>
</feature>
<name>A0AAE0MNE7_9PEZI</name>
<feature type="region of interest" description="Disordered" evidence="1">
    <location>
        <begin position="1"/>
        <end position="29"/>
    </location>
</feature>
<organism evidence="3 4">
    <name type="scientific">Cercophora scortea</name>
    <dbReference type="NCBI Taxonomy" id="314031"/>
    <lineage>
        <taxon>Eukaryota</taxon>
        <taxon>Fungi</taxon>
        <taxon>Dikarya</taxon>
        <taxon>Ascomycota</taxon>
        <taxon>Pezizomycotina</taxon>
        <taxon>Sordariomycetes</taxon>
        <taxon>Sordariomycetidae</taxon>
        <taxon>Sordariales</taxon>
        <taxon>Lasiosphaeriaceae</taxon>
        <taxon>Cercophora</taxon>
    </lineage>
</organism>
<reference evidence="3" key="2">
    <citation type="submission" date="2023-06" db="EMBL/GenBank/DDBJ databases">
        <authorList>
            <consortium name="Lawrence Berkeley National Laboratory"/>
            <person name="Haridas S."/>
            <person name="Hensen N."/>
            <person name="Bonometti L."/>
            <person name="Westerberg I."/>
            <person name="Brannstrom I.O."/>
            <person name="Guillou S."/>
            <person name="Cros-Aarteil S."/>
            <person name="Calhoun S."/>
            <person name="Kuo A."/>
            <person name="Mondo S."/>
            <person name="Pangilinan J."/>
            <person name="Riley R."/>
            <person name="Labutti K."/>
            <person name="Andreopoulos B."/>
            <person name="Lipzen A."/>
            <person name="Chen C."/>
            <person name="Yanf M."/>
            <person name="Daum C."/>
            <person name="Ng V."/>
            <person name="Clum A."/>
            <person name="Steindorff A."/>
            <person name="Ohm R."/>
            <person name="Martin F."/>
            <person name="Silar P."/>
            <person name="Natvig D."/>
            <person name="Lalanne C."/>
            <person name="Gautier V."/>
            <person name="Ament-Velasquez S.L."/>
            <person name="Kruys A."/>
            <person name="Hutchinson M.I."/>
            <person name="Powell A.J."/>
            <person name="Barry K."/>
            <person name="Miller A.N."/>
            <person name="Grigoriev I.V."/>
            <person name="Debuchy R."/>
            <person name="Gladieux P."/>
            <person name="Thoren M.H."/>
            <person name="Johannesson H."/>
        </authorList>
    </citation>
    <scope>NUCLEOTIDE SEQUENCE</scope>
    <source>
        <strain evidence="3">SMH4131-1</strain>
    </source>
</reference>
<dbReference type="InterPro" id="IPR018613">
    <property type="entry name" value="Ccdc97-like"/>
</dbReference>
<comment type="caution">
    <text evidence="3">The sequence shown here is derived from an EMBL/GenBank/DDBJ whole genome shotgun (WGS) entry which is preliminary data.</text>
</comment>
<feature type="compositionally biased region" description="Gly residues" evidence="1">
    <location>
        <begin position="247"/>
        <end position="260"/>
    </location>
</feature>
<dbReference type="Proteomes" id="UP001286456">
    <property type="component" value="Unassembled WGS sequence"/>
</dbReference>
<evidence type="ECO:0000313" key="3">
    <source>
        <dbReference type="EMBL" id="KAK3337534.1"/>
    </source>
</evidence>
<feature type="domain" description="CCD97-like C-terminal" evidence="2">
    <location>
        <begin position="36"/>
        <end position="239"/>
    </location>
</feature>
<gene>
    <name evidence="3" type="ORF">B0T19DRAFT_77629</name>
</gene>
<accession>A0AAE0MNE7</accession>
<protein>
    <submittedName>
        <fullName evidence="3">Coiled-coil domain-containing protein-domain-containing protein</fullName>
    </submittedName>
</protein>
<feature type="region of interest" description="Disordered" evidence="1">
    <location>
        <begin position="231"/>
        <end position="281"/>
    </location>
</feature>
<keyword evidence="4" id="KW-1185">Reference proteome</keyword>
<evidence type="ECO:0000259" key="2">
    <source>
        <dbReference type="Pfam" id="PF09747"/>
    </source>
</evidence>
<sequence>MSPRFDSPPASPGAFTQPRPRPPKSSAHAALVRVRNRRREYLARNPGYFKSSEHELSDPLLYDSLVRRFQSPAEREEEGRQKGYARILEGSLMRGEERLAQLAAQQNPTRSPPNDPEPESLEAEGRIPPRATVLAGRDTIGGVRDDDEDQRPRLAQPPRPTICPAAVSGAASFTTFEVDLAAASTLTTREDGLEQWEAFLRERFVRGEDDDFEYPHIDNDDEYDVIERREREEAWFDEEDPEWASSGDGGGSPASGTGGGDPEKGVRVERLLEGETGAQDY</sequence>
<proteinExistence type="predicted"/>
<evidence type="ECO:0000313" key="4">
    <source>
        <dbReference type="Proteomes" id="UP001286456"/>
    </source>
</evidence>
<dbReference type="InterPro" id="IPR040233">
    <property type="entry name" value="CCD97-like_C"/>
</dbReference>
<dbReference type="EMBL" id="JAUEPO010000001">
    <property type="protein sequence ID" value="KAK3337534.1"/>
    <property type="molecule type" value="Genomic_DNA"/>
</dbReference>
<reference evidence="3" key="1">
    <citation type="journal article" date="2023" name="Mol. Phylogenet. Evol.">
        <title>Genome-scale phylogeny and comparative genomics of the fungal order Sordariales.</title>
        <authorList>
            <person name="Hensen N."/>
            <person name="Bonometti L."/>
            <person name="Westerberg I."/>
            <person name="Brannstrom I.O."/>
            <person name="Guillou S."/>
            <person name="Cros-Aarteil S."/>
            <person name="Calhoun S."/>
            <person name="Haridas S."/>
            <person name="Kuo A."/>
            <person name="Mondo S."/>
            <person name="Pangilinan J."/>
            <person name="Riley R."/>
            <person name="LaButti K."/>
            <person name="Andreopoulos B."/>
            <person name="Lipzen A."/>
            <person name="Chen C."/>
            <person name="Yan M."/>
            <person name="Daum C."/>
            <person name="Ng V."/>
            <person name="Clum A."/>
            <person name="Steindorff A."/>
            <person name="Ohm R.A."/>
            <person name="Martin F."/>
            <person name="Silar P."/>
            <person name="Natvig D.O."/>
            <person name="Lalanne C."/>
            <person name="Gautier V."/>
            <person name="Ament-Velasquez S.L."/>
            <person name="Kruys A."/>
            <person name="Hutchinson M.I."/>
            <person name="Powell A.J."/>
            <person name="Barry K."/>
            <person name="Miller A.N."/>
            <person name="Grigoriev I.V."/>
            <person name="Debuchy R."/>
            <person name="Gladieux P."/>
            <person name="Hiltunen Thoren M."/>
            <person name="Johannesson H."/>
        </authorList>
    </citation>
    <scope>NUCLEOTIDE SEQUENCE</scope>
    <source>
        <strain evidence="3">SMH4131-1</strain>
    </source>
</reference>
<dbReference type="PANTHER" id="PTHR31840">
    <property type="entry name" value="COILED-COIL DOMAIN-CONTAINING PROTEIN 97"/>
    <property type="match status" value="1"/>
</dbReference>
<feature type="compositionally biased region" description="Basic and acidic residues" evidence="1">
    <location>
        <begin position="261"/>
        <end position="273"/>
    </location>
</feature>
<dbReference type="PANTHER" id="PTHR31840:SF1">
    <property type="entry name" value="COILED-COIL DOMAIN-CONTAINING PROTEIN 97"/>
    <property type="match status" value="1"/>
</dbReference>
<evidence type="ECO:0000256" key="1">
    <source>
        <dbReference type="SAM" id="MobiDB-lite"/>
    </source>
</evidence>
<dbReference type="Pfam" id="PF09747">
    <property type="entry name" value="CCD97-like_C"/>
    <property type="match status" value="1"/>
</dbReference>